<dbReference type="Proteomes" id="UP000244240">
    <property type="component" value="Unassembled WGS sequence"/>
</dbReference>
<dbReference type="AlphaFoldDB" id="A0A2T6C803"/>
<keyword evidence="3" id="KW-0413">Isomerase</keyword>
<name>A0A2T6C803_9BACL</name>
<dbReference type="Gene3D" id="2.60.120.10">
    <property type="entry name" value="Jelly Rolls"/>
    <property type="match status" value="1"/>
</dbReference>
<dbReference type="SUPFAM" id="SSF51182">
    <property type="entry name" value="RmlC-like cupins"/>
    <property type="match status" value="1"/>
</dbReference>
<evidence type="ECO:0000313" key="4">
    <source>
        <dbReference type="Proteomes" id="UP000244240"/>
    </source>
</evidence>
<accession>A0A2T6C803</accession>
<dbReference type="PANTHER" id="PTHR42742:SF3">
    <property type="entry name" value="FRUCTOKINASE"/>
    <property type="match status" value="1"/>
</dbReference>
<dbReference type="InterPro" id="IPR051804">
    <property type="entry name" value="Carb_Metab_Reg_Kinase/Isom"/>
</dbReference>
<dbReference type="InterPro" id="IPR011051">
    <property type="entry name" value="RmlC_Cupin_sf"/>
</dbReference>
<dbReference type="CDD" id="cd07010">
    <property type="entry name" value="cupin_PMI_type_I_N_bac"/>
    <property type="match status" value="1"/>
</dbReference>
<organism evidence="3 4">
    <name type="scientific">Melghirimyces profundicolus</name>
    <dbReference type="NCBI Taxonomy" id="1242148"/>
    <lineage>
        <taxon>Bacteria</taxon>
        <taxon>Bacillati</taxon>
        <taxon>Bacillota</taxon>
        <taxon>Bacilli</taxon>
        <taxon>Bacillales</taxon>
        <taxon>Thermoactinomycetaceae</taxon>
        <taxon>Melghirimyces</taxon>
    </lineage>
</organism>
<protein>
    <submittedName>
        <fullName evidence="3">Mannose-6-phosphate isomerase class I</fullName>
    </submittedName>
</protein>
<keyword evidence="1" id="KW-0479">Metal-binding</keyword>
<keyword evidence="2" id="KW-0862">Zinc</keyword>
<dbReference type="InterPro" id="IPR016847">
    <property type="entry name" value="Man6P_Isoase_Firm_lng_prd"/>
</dbReference>
<sequence length="628" mass="72207">MEHGGPSLSIGTVCPYSPLEEVVELNRYRVGKSNYDKEPFVRVEGVEGQAWQGYPSIIREIRSRLGRKRKTVVTVECYPGVREAEIRRAFEEGLQPVLTIHADEVSYPPEQVTRMIERNLTEDRVFGLMSHASLEEFFDVSKLRDCQKKIAEIENGIILVYGVGASIITQGNPGANHSSGNNANGNSEHILIYADLARWEIQKRYESGEMGNWKADNREEDPLRKYKRGYFFEWRVADRLKKELLPKMDYLLDTNLGDHPKMITREAFREGLKQTVARPFRVVPYFKPGVWGGQWMKEVCDLDRSERNFAWAFDCVPEENSLYLLYGGIRVEVPSVDLVYSYPVELLGDPVHARFGTEFPIRFDFLDTMDGQNLSLQVHPLTEYIQEQFGMHYTQDESYYLLDAEEDAVVYLGLKEGIDPEEMVSDLKRAQDGEIEFPDEKYVNRFPAKKHDHFLIPAGTVHCSGKNSMVLEISATPYIFTFKLWDWGRVDLDGKPRPVHIEHGEKVIQWNRTTPWVEKNLINRVEEVARGDGWREERTGLHEREFIETRRHWFSKKVPHHTGGIVNVLNLVEGEEAVVESPSGAFEPFVVHYAETFIVPAAVGEYTIRPHGPSEGKECVTIKAYVRT</sequence>
<evidence type="ECO:0000313" key="3">
    <source>
        <dbReference type="EMBL" id="PTX64413.1"/>
    </source>
</evidence>
<proteinExistence type="predicted"/>
<dbReference type="GO" id="GO:0046872">
    <property type="term" value="F:metal ion binding"/>
    <property type="evidence" value="ECO:0007669"/>
    <property type="project" value="UniProtKB-KW"/>
</dbReference>
<dbReference type="InterPro" id="IPR014710">
    <property type="entry name" value="RmlC-like_jellyroll"/>
</dbReference>
<dbReference type="PIRSF" id="PIRSF026713">
    <property type="entry name" value="PMI_Firm_long_prd"/>
    <property type="match status" value="1"/>
</dbReference>
<dbReference type="EMBL" id="QBKR01000003">
    <property type="protein sequence ID" value="PTX64413.1"/>
    <property type="molecule type" value="Genomic_DNA"/>
</dbReference>
<reference evidence="3 4" key="1">
    <citation type="submission" date="2018-04" db="EMBL/GenBank/DDBJ databases">
        <title>Genomic Encyclopedia of Archaeal and Bacterial Type Strains, Phase II (KMG-II): from individual species to whole genera.</title>
        <authorList>
            <person name="Goeker M."/>
        </authorList>
    </citation>
    <scope>NUCLEOTIDE SEQUENCE [LARGE SCALE GENOMIC DNA]</scope>
    <source>
        <strain evidence="3 4">DSM 45787</strain>
    </source>
</reference>
<dbReference type="PANTHER" id="PTHR42742">
    <property type="entry name" value="TRANSCRIPTIONAL REPRESSOR MPRA"/>
    <property type="match status" value="1"/>
</dbReference>
<comment type="caution">
    <text evidence="3">The sequence shown here is derived from an EMBL/GenBank/DDBJ whole genome shotgun (WGS) entry which is preliminary data.</text>
</comment>
<keyword evidence="4" id="KW-1185">Reference proteome</keyword>
<evidence type="ECO:0000256" key="2">
    <source>
        <dbReference type="ARBA" id="ARBA00022833"/>
    </source>
</evidence>
<gene>
    <name evidence="3" type="ORF">C8P63_103199</name>
</gene>
<evidence type="ECO:0000256" key="1">
    <source>
        <dbReference type="ARBA" id="ARBA00022723"/>
    </source>
</evidence>
<dbReference type="GO" id="GO:0016853">
    <property type="term" value="F:isomerase activity"/>
    <property type="evidence" value="ECO:0007669"/>
    <property type="project" value="UniProtKB-KW"/>
</dbReference>